<sequence length="318" mass="33745">MTTVEEAPGPNPSLYTGRGEGHAIGHHGELIQGVFEDEQGLLHRGLVTIPLDGLRSTAELILDESENLNVEPREKTKALRAAHLTLEQLGRPKAGGLLRVESDIPIGHGYGSSTADVVASIQAAASALRTKLTPASISRLAVAAETATDATAFETEALLFAQREGEILEHFGGSLPPFILLGFKANGTGSVSTLELPPARYSLEEIQLFRVLRGAVARAVRLQDPRLLGRAATLSAHISQRHLSKPSFDYVIELADHHRALGIQVAHSGSLFGLLLDPGSANLTSVIRKISNELSDAGFQDIGVFSVNGAGGIHVLQH</sequence>
<evidence type="ECO:0000313" key="3">
    <source>
        <dbReference type="EMBL" id="MET3795001.1"/>
    </source>
</evidence>
<evidence type="ECO:0000256" key="1">
    <source>
        <dbReference type="ARBA" id="ARBA00022777"/>
    </source>
</evidence>
<dbReference type="EMBL" id="JBEPML010000038">
    <property type="protein sequence ID" value="MET3795001.1"/>
    <property type="molecule type" value="Genomic_DNA"/>
</dbReference>
<comment type="caution">
    <text evidence="3">The sequence shown here is derived from an EMBL/GenBank/DDBJ whole genome shotgun (WGS) entry which is preliminary data.</text>
</comment>
<reference evidence="3 4" key="1">
    <citation type="submission" date="2024-06" db="EMBL/GenBank/DDBJ databases">
        <title>Genomic Encyclopedia of Type Strains, Phase IV (KMG-IV): sequencing the most valuable type-strain genomes for metagenomic binning, comparative biology and taxonomic classification.</title>
        <authorList>
            <person name="Goeker M."/>
        </authorList>
    </citation>
    <scope>NUCLEOTIDE SEQUENCE [LARGE SCALE GENOMIC DNA]</scope>
    <source>
        <strain evidence="3 4">DSM 27865</strain>
    </source>
</reference>
<accession>A0ABV2N885</accession>
<keyword evidence="4" id="KW-1185">Reference proteome</keyword>
<dbReference type="RefSeq" id="WP_354199878.1">
    <property type="nucleotide sequence ID" value="NZ_JBEPML010000038.1"/>
</dbReference>
<protein>
    <submittedName>
        <fullName evidence="3">Uncharacterized protein involved in propanediol utilization</fullName>
    </submittedName>
</protein>
<name>A0ABV2N885_9HYPH</name>
<feature type="domain" description="GHMP kinase N-terminal" evidence="2">
    <location>
        <begin position="78"/>
        <end position="150"/>
    </location>
</feature>
<dbReference type="InterPro" id="IPR020568">
    <property type="entry name" value="Ribosomal_Su5_D2-typ_SF"/>
</dbReference>
<evidence type="ECO:0000313" key="4">
    <source>
        <dbReference type="Proteomes" id="UP001549076"/>
    </source>
</evidence>
<proteinExistence type="predicted"/>
<keyword evidence="1" id="KW-0808">Transferase</keyword>
<gene>
    <name evidence="3" type="ORF">ABID37_005242</name>
</gene>
<dbReference type="Gene3D" id="3.30.230.10">
    <property type="match status" value="1"/>
</dbReference>
<dbReference type="Proteomes" id="UP001549076">
    <property type="component" value="Unassembled WGS sequence"/>
</dbReference>
<dbReference type="InterPro" id="IPR012363">
    <property type="entry name" value="PduX"/>
</dbReference>
<evidence type="ECO:0000259" key="2">
    <source>
        <dbReference type="Pfam" id="PF00288"/>
    </source>
</evidence>
<dbReference type="PIRSF" id="PIRSF033887">
    <property type="entry name" value="PduX"/>
    <property type="match status" value="1"/>
</dbReference>
<dbReference type="InterPro" id="IPR014721">
    <property type="entry name" value="Ribsml_uS5_D2-typ_fold_subgr"/>
</dbReference>
<organism evidence="3 4">
    <name type="scientific">Aquamicrobium terrae</name>
    <dbReference type="NCBI Taxonomy" id="1324945"/>
    <lineage>
        <taxon>Bacteria</taxon>
        <taxon>Pseudomonadati</taxon>
        <taxon>Pseudomonadota</taxon>
        <taxon>Alphaproteobacteria</taxon>
        <taxon>Hyphomicrobiales</taxon>
        <taxon>Phyllobacteriaceae</taxon>
        <taxon>Aquamicrobium</taxon>
    </lineage>
</organism>
<keyword evidence="1" id="KW-0418">Kinase</keyword>
<dbReference type="SUPFAM" id="SSF54211">
    <property type="entry name" value="Ribosomal protein S5 domain 2-like"/>
    <property type="match status" value="1"/>
</dbReference>
<dbReference type="Pfam" id="PF00288">
    <property type="entry name" value="GHMP_kinases_N"/>
    <property type="match status" value="1"/>
</dbReference>
<dbReference type="InterPro" id="IPR006204">
    <property type="entry name" value="GHMP_kinase_N_dom"/>
</dbReference>